<dbReference type="Gene3D" id="4.10.1080.10">
    <property type="entry name" value="TSP type-3 repeat"/>
    <property type="match status" value="1"/>
</dbReference>
<evidence type="ECO:0000256" key="6">
    <source>
        <dbReference type="SAM" id="Phobius"/>
    </source>
</evidence>
<dbReference type="Pfam" id="PF02412">
    <property type="entry name" value="TSP_3"/>
    <property type="match status" value="3"/>
</dbReference>
<dbReference type="SUPFAM" id="SSF49299">
    <property type="entry name" value="PKD domain"/>
    <property type="match status" value="1"/>
</dbReference>
<dbReference type="InterPro" id="IPR013783">
    <property type="entry name" value="Ig-like_fold"/>
</dbReference>
<dbReference type="PROSITE" id="PS50093">
    <property type="entry name" value="PKD"/>
    <property type="match status" value="1"/>
</dbReference>
<evidence type="ECO:0000259" key="8">
    <source>
        <dbReference type="PROSITE" id="PS50093"/>
    </source>
</evidence>
<evidence type="ECO:0000256" key="3">
    <source>
        <dbReference type="ARBA" id="ARBA00022729"/>
    </source>
</evidence>
<evidence type="ECO:0000256" key="4">
    <source>
        <dbReference type="ARBA" id="ARBA00022837"/>
    </source>
</evidence>
<dbReference type="SUPFAM" id="SSF103647">
    <property type="entry name" value="TSP type-3 repeat"/>
    <property type="match status" value="2"/>
</dbReference>
<feature type="domain" description="PKD" evidence="8">
    <location>
        <begin position="383"/>
        <end position="420"/>
    </location>
</feature>
<feature type="compositionally biased region" description="Basic and acidic residues" evidence="5">
    <location>
        <begin position="219"/>
        <end position="230"/>
    </location>
</feature>
<evidence type="ECO:0000256" key="7">
    <source>
        <dbReference type="SAM" id="SignalP"/>
    </source>
</evidence>
<protein>
    <recommendedName>
        <fullName evidence="8">PKD domain-containing protein</fullName>
    </recommendedName>
</protein>
<dbReference type="AlphaFoldDB" id="A0A1F5S2L8"/>
<sequence length="473" mass="51010">MKKCLSKFLVFSFLIFSLFFYSGEVNAEGVEYDIGINAGDVFFSKTSLIVGQPIRVYAAVRNYGLRDVSGYALFYAGPNLIGESQVVSIRAGGYTDEVFVDWTVPQGIFNVRIDLRGQAPKDENPDNDIALTAFFTPEQDKDNDGITDKNDNCLDISNPGQEDADKDGIGNACETDDDNDGISDSNEVSAGTNPTSSDTDGDGVLDSKDDCPLVVNAGQEDKDKDGKGDVCDPIDNSLPTDQDKDGVPDSSDNCKARANATQADKDKDGIGDVCDSTDDSVEEEAEKEEENTDTEDTNSEAKNDSPDSVEANPSNDANGSSGENQDKKANNAGETDEVTVEQVEDLSQATAGENPLGLLKIDTEQMDWSTFIFKPNNYEKGNTYSWNLGDGTVVSGEKIEHKYAKSGAYLVILESKNQDGFVVKKAATTAHVGFFSLGNLFFSLPAGALFGLTILGGVWGARKLKRREEDIED</sequence>
<feature type="compositionally biased region" description="Acidic residues" evidence="5">
    <location>
        <begin position="275"/>
        <end position="298"/>
    </location>
</feature>
<dbReference type="EMBL" id="MFGA01000018">
    <property type="protein sequence ID" value="OGF20925.1"/>
    <property type="molecule type" value="Genomic_DNA"/>
</dbReference>
<reference evidence="9 10" key="1">
    <citation type="journal article" date="2016" name="Nat. Commun.">
        <title>Thousands of microbial genomes shed light on interconnected biogeochemical processes in an aquifer system.</title>
        <authorList>
            <person name="Anantharaman K."/>
            <person name="Brown C.T."/>
            <person name="Hug L.A."/>
            <person name="Sharon I."/>
            <person name="Castelle C.J."/>
            <person name="Probst A.J."/>
            <person name="Thomas B.C."/>
            <person name="Singh A."/>
            <person name="Wilkins M.J."/>
            <person name="Karaoz U."/>
            <person name="Brodie E.L."/>
            <person name="Williams K.H."/>
            <person name="Hubbard S.S."/>
            <person name="Banfield J.F."/>
        </authorList>
    </citation>
    <scope>NUCLEOTIDE SEQUENCE [LARGE SCALE GENOMIC DNA]</scope>
</reference>
<dbReference type="Pfam" id="PF18884">
    <property type="entry name" value="TSP3_bac"/>
    <property type="match status" value="1"/>
</dbReference>
<gene>
    <name evidence="9" type="ORF">A2257_01145</name>
</gene>
<keyword evidence="4" id="KW-0106">Calcium</keyword>
<evidence type="ECO:0000313" key="10">
    <source>
        <dbReference type="Proteomes" id="UP000177407"/>
    </source>
</evidence>
<dbReference type="InterPro" id="IPR028974">
    <property type="entry name" value="TSP_type-3_rpt"/>
</dbReference>
<dbReference type="InterPro" id="IPR059100">
    <property type="entry name" value="TSP3_bac"/>
</dbReference>
<feature type="compositionally biased region" description="Basic and acidic residues" evidence="5">
    <location>
        <begin position="241"/>
        <end position="255"/>
    </location>
</feature>
<proteinExistence type="predicted"/>
<dbReference type="InterPro" id="IPR000601">
    <property type="entry name" value="PKD_dom"/>
</dbReference>
<feature type="region of interest" description="Disordered" evidence="5">
    <location>
        <begin position="135"/>
        <end position="341"/>
    </location>
</feature>
<evidence type="ECO:0000313" key="9">
    <source>
        <dbReference type="EMBL" id="OGF20925.1"/>
    </source>
</evidence>
<dbReference type="InterPro" id="IPR003367">
    <property type="entry name" value="Thrombospondin_3-like_rpt"/>
</dbReference>
<feature type="compositionally biased region" description="Polar residues" evidence="5">
    <location>
        <begin position="182"/>
        <end position="198"/>
    </location>
</feature>
<keyword evidence="2" id="KW-0964">Secreted</keyword>
<feature type="signal peptide" evidence="7">
    <location>
        <begin position="1"/>
        <end position="27"/>
    </location>
</feature>
<feature type="compositionally biased region" description="Polar residues" evidence="5">
    <location>
        <begin position="311"/>
        <end position="323"/>
    </location>
</feature>
<evidence type="ECO:0000256" key="1">
    <source>
        <dbReference type="ARBA" id="ARBA00004613"/>
    </source>
</evidence>
<feature type="compositionally biased region" description="Basic and acidic residues" evidence="5">
    <location>
        <begin position="138"/>
        <end position="152"/>
    </location>
</feature>
<evidence type="ECO:0000256" key="5">
    <source>
        <dbReference type="SAM" id="MobiDB-lite"/>
    </source>
</evidence>
<evidence type="ECO:0000256" key="2">
    <source>
        <dbReference type="ARBA" id="ARBA00022525"/>
    </source>
</evidence>
<keyword evidence="6" id="KW-0472">Membrane</keyword>
<dbReference type="PANTHER" id="PTHR10199">
    <property type="entry name" value="THROMBOSPONDIN"/>
    <property type="match status" value="1"/>
</dbReference>
<keyword evidence="6" id="KW-1133">Transmembrane helix</keyword>
<feature type="transmembrane region" description="Helical" evidence="6">
    <location>
        <begin position="440"/>
        <end position="461"/>
    </location>
</feature>
<comment type="subcellular location">
    <subcellularLocation>
        <location evidence="1">Secreted</location>
    </subcellularLocation>
</comment>
<dbReference type="CDD" id="cd00146">
    <property type="entry name" value="PKD"/>
    <property type="match status" value="1"/>
</dbReference>
<dbReference type="Proteomes" id="UP000177407">
    <property type="component" value="Unassembled WGS sequence"/>
</dbReference>
<dbReference type="GO" id="GO:0005509">
    <property type="term" value="F:calcium ion binding"/>
    <property type="evidence" value="ECO:0007669"/>
    <property type="project" value="InterPro"/>
</dbReference>
<dbReference type="Pfam" id="PF18911">
    <property type="entry name" value="PKD_4"/>
    <property type="match status" value="1"/>
</dbReference>
<comment type="caution">
    <text evidence="9">The sequence shown here is derived from an EMBL/GenBank/DDBJ whole genome shotgun (WGS) entry which is preliminary data.</text>
</comment>
<organism evidence="9 10">
    <name type="scientific">Candidatus Falkowbacteria bacterium RIFOXYA2_FULL_38_12</name>
    <dbReference type="NCBI Taxonomy" id="1797993"/>
    <lineage>
        <taxon>Bacteria</taxon>
        <taxon>Candidatus Falkowiibacteriota</taxon>
    </lineage>
</organism>
<dbReference type="Gene3D" id="2.60.40.10">
    <property type="entry name" value="Immunoglobulins"/>
    <property type="match status" value="1"/>
</dbReference>
<feature type="chain" id="PRO_5009521125" description="PKD domain-containing protein" evidence="7">
    <location>
        <begin position="28"/>
        <end position="473"/>
    </location>
</feature>
<dbReference type="InterPro" id="IPR035986">
    <property type="entry name" value="PKD_dom_sf"/>
</dbReference>
<dbReference type="GO" id="GO:0007155">
    <property type="term" value="P:cell adhesion"/>
    <property type="evidence" value="ECO:0007669"/>
    <property type="project" value="InterPro"/>
</dbReference>
<name>A0A1F5S2L8_9BACT</name>
<keyword evidence="3 7" id="KW-0732">Signal</keyword>
<keyword evidence="6" id="KW-0812">Transmembrane</keyword>
<accession>A0A1F5S2L8</accession>